<evidence type="ECO:0000313" key="4">
    <source>
        <dbReference type="Ensembl" id="ENSGALP00010019579.1"/>
    </source>
</evidence>
<dbReference type="RefSeq" id="XP_046790663.1">
    <property type="nucleotide sequence ID" value="XM_046934707.1"/>
</dbReference>
<dbReference type="GO" id="GO:0060428">
    <property type="term" value="P:lung epithelium development"/>
    <property type="evidence" value="ECO:0007669"/>
    <property type="project" value="Ensembl"/>
</dbReference>
<dbReference type="GO" id="GO:1902178">
    <property type="term" value="P:fibroblast growth factor receptor apoptotic signaling pathway"/>
    <property type="evidence" value="ECO:0007669"/>
    <property type="project" value="Ensembl"/>
</dbReference>
<dbReference type="Reactome" id="R-GGA-190370">
    <property type="pathway name" value="FGFR1b ligand binding and activation"/>
</dbReference>
<dbReference type="GO" id="GO:0048807">
    <property type="term" value="P:female genitalia morphogenesis"/>
    <property type="evidence" value="ECO:0007669"/>
    <property type="project" value="Ensembl"/>
</dbReference>
<dbReference type="GO" id="GO:2001240">
    <property type="term" value="P:negative regulation of extrinsic apoptotic signaling pathway in absence of ligand"/>
    <property type="evidence" value="ECO:0007669"/>
    <property type="project" value="Ensembl"/>
</dbReference>
<evidence type="ECO:0000256" key="3">
    <source>
        <dbReference type="SAM" id="SignalP"/>
    </source>
</evidence>
<dbReference type="GO" id="GO:0051145">
    <property type="term" value="P:smooth muscle cell differentiation"/>
    <property type="evidence" value="ECO:0007669"/>
    <property type="project" value="Ensembl"/>
</dbReference>
<dbReference type="Reactome" id="R-GGA-5654687">
    <property type="pathway name" value="Downstream signaling of activated FGFR1"/>
</dbReference>
<dbReference type="Reactome" id="R-GGA-109704">
    <property type="pathway name" value="PI3K Cascade"/>
</dbReference>
<dbReference type="STRING" id="9031.ENSGALP00000065453"/>
<dbReference type="GO" id="GO:0050872">
    <property type="term" value="P:white fat cell differentiation"/>
    <property type="evidence" value="ECO:0007669"/>
    <property type="project" value="Ensembl"/>
</dbReference>
<dbReference type="GO" id="GO:0034394">
    <property type="term" value="P:protein localization to cell surface"/>
    <property type="evidence" value="ECO:0007669"/>
    <property type="project" value="Ensembl"/>
</dbReference>
<dbReference type="GO" id="GO:0060915">
    <property type="term" value="P:mesenchymal cell differentiation involved in lung development"/>
    <property type="evidence" value="ECO:0007669"/>
    <property type="project" value="Ensembl"/>
</dbReference>
<dbReference type="GO" id="GO:0008543">
    <property type="term" value="P:fibroblast growth factor receptor signaling pathway"/>
    <property type="evidence" value="ECO:0000318"/>
    <property type="project" value="GO_Central"/>
</dbReference>
<dbReference type="GO" id="GO:0030036">
    <property type="term" value="P:actin cytoskeleton organization"/>
    <property type="evidence" value="ECO:0007669"/>
    <property type="project" value="Ensembl"/>
</dbReference>
<dbReference type="GO" id="GO:0060447">
    <property type="term" value="P:bud outgrowth involved in lung branching"/>
    <property type="evidence" value="ECO:0007669"/>
    <property type="project" value="Ensembl"/>
</dbReference>
<dbReference type="GO" id="GO:0030857">
    <property type="term" value="P:negative regulation of epithelial cell differentiation"/>
    <property type="evidence" value="ECO:0007669"/>
    <property type="project" value="Ensembl"/>
</dbReference>
<dbReference type="GO" id="GO:0001974">
    <property type="term" value="P:blood vessel remodeling"/>
    <property type="evidence" value="ECO:0007669"/>
    <property type="project" value="Ensembl"/>
</dbReference>
<dbReference type="GO" id="GO:0045944">
    <property type="term" value="P:positive regulation of transcription by RNA polymerase II"/>
    <property type="evidence" value="ECO:0007669"/>
    <property type="project" value="Ensembl"/>
</dbReference>
<dbReference type="Gene3D" id="2.80.10.50">
    <property type="match status" value="1"/>
</dbReference>
<dbReference type="GO" id="GO:0009986">
    <property type="term" value="C:cell surface"/>
    <property type="evidence" value="ECO:0007669"/>
    <property type="project" value="Ensembl"/>
</dbReference>
<sequence>MCKWILTNGASAFSHLPCCCLLLLFLVSSVPVTCHDLGQDMLSPEATNSSSSSSSSFPSSFSSPSSAGRHVRSYNHLQGDVRKRKLYSYNKYFLKIEKNGKVSGTKKENCPFMTASRYRSVLKKSSLLCKRWAPVLEHRSLVLGFFINPEKPGDKSPIKLKLLEEAEVALWLANVSSTEYFSRLPFCMTDITVNSAVFLLNTHNVGIEVGRRRLMYCMSLLHLLHLATLYFIMHFMFVKALDVKAAVSYHLPFVFHRKPSS</sequence>
<dbReference type="GO" id="GO:0042693">
    <property type="term" value="P:muscle cell fate commitment"/>
    <property type="evidence" value="ECO:0007669"/>
    <property type="project" value="Ensembl"/>
</dbReference>
<dbReference type="GO" id="GO:0070374">
    <property type="term" value="P:positive regulation of ERK1 and ERK2 cascade"/>
    <property type="evidence" value="ECO:0007669"/>
    <property type="project" value="Ensembl"/>
</dbReference>
<dbReference type="GO" id="GO:0030949">
    <property type="term" value="P:positive regulation of vascular endothelial growth factor receptor signaling pathway"/>
    <property type="evidence" value="ECO:0007669"/>
    <property type="project" value="Ensembl"/>
</dbReference>
<dbReference type="GO" id="GO:0005111">
    <property type="term" value="F:type 2 fibroblast growth factor receptor binding"/>
    <property type="evidence" value="ECO:0000318"/>
    <property type="project" value="GO_Central"/>
</dbReference>
<dbReference type="GO" id="GO:0005615">
    <property type="term" value="C:extracellular space"/>
    <property type="evidence" value="ECO:0000318"/>
    <property type="project" value="GO_Central"/>
</dbReference>
<dbReference type="Reactome" id="R-GGA-5654221">
    <property type="pathway name" value="Phospholipase C-mediated cascade, FGFR2"/>
</dbReference>
<dbReference type="GO" id="GO:0008284">
    <property type="term" value="P:positive regulation of cell population proliferation"/>
    <property type="evidence" value="ECO:0000318"/>
    <property type="project" value="GO_Central"/>
</dbReference>
<accession>A0A3Q2TTH8</accession>
<dbReference type="GO" id="GO:0001938">
    <property type="term" value="P:positive regulation of endothelial cell proliferation"/>
    <property type="evidence" value="ECO:0007669"/>
    <property type="project" value="Ensembl"/>
</dbReference>
<dbReference type="Reactome" id="R-GGA-5654689">
    <property type="pathway name" value="PI-3K cascade:FGFR1"/>
</dbReference>
<dbReference type="GO" id="GO:0090263">
    <property type="term" value="P:positive regulation of canonical Wnt signaling pathway"/>
    <property type="evidence" value="ECO:0007669"/>
    <property type="project" value="Ensembl"/>
</dbReference>
<dbReference type="GO" id="GO:0048645">
    <property type="term" value="P:animal organ formation"/>
    <property type="evidence" value="ECO:0007669"/>
    <property type="project" value="Ensembl"/>
</dbReference>
<dbReference type="GO" id="GO:0008201">
    <property type="term" value="F:heparin binding"/>
    <property type="evidence" value="ECO:0007669"/>
    <property type="project" value="Ensembl"/>
</dbReference>
<dbReference type="Reactome" id="R-GGA-5654688">
    <property type="pathway name" value="SHC-mediated cascade:FGFR1"/>
</dbReference>
<dbReference type="GO" id="GO:0046579">
    <property type="term" value="P:positive regulation of Ras protein signal transduction"/>
    <property type="evidence" value="ECO:0007669"/>
    <property type="project" value="Ensembl"/>
</dbReference>
<dbReference type="GO" id="GO:0001823">
    <property type="term" value="P:mesonephros development"/>
    <property type="evidence" value="ECO:0007669"/>
    <property type="project" value="Ensembl"/>
</dbReference>
<dbReference type="GO" id="GO:0010838">
    <property type="term" value="P:positive regulation of keratinocyte proliferation"/>
    <property type="evidence" value="ECO:0007669"/>
    <property type="project" value="Ensembl"/>
</dbReference>
<dbReference type="Proteomes" id="UP000000539">
    <property type="component" value="Chromosome Z"/>
</dbReference>
<dbReference type="GO" id="GO:0043410">
    <property type="term" value="P:positive regulation of MAPK cascade"/>
    <property type="evidence" value="ECO:0000318"/>
    <property type="project" value="GO_Central"/>
</dbReference>
<dbReference type="GO" id="GO:0030855">
    <property type="term" value="P:epithelial cell differentiation"/>
    <property type="evidence" value="ECO:0007669"/>
    <property type="project" value="Ensembl"/>
</dbReference>
<dbReference type="GO" id="GO:0048557">
    <property type="term" value="P:embryonic digestive tract morphogenesis"/>
    <property type="evidence" value="ECO:0007669"/>
    <property type="project" value="Ensembl"/>
</dbReference>
<dbReference type="GO" id="GO:0043616">
    <property type="term" value="P:keratinocyte proliferation"/>
    <property type="evidence" value="ECO:0007669"/>
    <property type="project" value="Ensembl"/>
</dbReference>
<dbReference type="GO" id="GO:0022008">
    <property type="term" value="P:neurogenesis"/>
    <property type="evidence" value="ECO:0000318"/>
    <property type="project" value="GO_Central"/>
</dbReference>
<dbReference type="GO" id="GO:0001935">
    <property type="term" value="P:endothelial cell proliferation"/>
    <property type="evidence" value="ECO:0007669"/>
    <property type="project" value="Ensembl"/>
</dbReference>
<dbReference type="GO" id="GO:0061115">
    <property type="term" value="P:lung proximal/distal axis specification"/>
    <property type="evidence" value="ECO:0007669"/>
    <property type="project" value="Ensembl"/>
</dbReference>
<dbReference type="GO" id="GO:0005886">
    <property type="term" value="C:plasma membrane"/>
    <property type="evidence" value="ECO:0007669"/>
    <property type="project" value="Ensembl"/>
</dbReference>
<dbReference type="Reactome" id="R-GGA-5658623">
    <property type="pathway name" value="FGFRL1 modulation of FGFR1 signaling"/>
</dbReference>
<feature type="region of interest" description="Disordered" evidence="1">
    <location>
        <begin position="45"/>
        <end position="70"/>
    </location>
</feature>
<dbReference type="GO" id="GO:0005634">
    <property type="term" value="C:nucleus"/>
    <property type="evidence" value="ECO:0007669"/>
    <property type="project" value="Ensembl"/>
</dbReference>
<dbReference type="GO" id="GO:0032925">
    <property type="term" value="P:regulation of activin receptor signaling pathway"/>
    <property type="evidence" value="ECO:0007669"/>
    <property type="project" value="Ensembl"/>
</dbReference>
<dbReference type="GO" id="GO:0048730">
    <property type="term" value="P:epidermis morphogenesis"/>
    <property type="evidence" value="ECO:0007669"/>
    <property type="project" value="Ensembl"/>
</dbReference>
<dbReference type="GO" id="GO:2000647">
    <property type="term" value="P:negative regulation of stem cell proliferation"/>
    <property type="evidence" value="ECO:0007669"/>
    <property type="project" value="Ensembl"/>
</dbReference>
<dbReference type="GO" id="GO:0031076">
    <property type="term" value="P:embryonic camera-type eye development"/>
    <property type="evidence" value="ECO:0007669"/>
    <property type="project" value="Ensembl"/>
</dbReference>
<dbReference type="GO" id="GO:0030878">
    <property type="term" value="P:thyroid gland development"/>
    <property type="evidence" value="ECO:0007669"/>
    <property type="project" value="Ensembl"/>
</dbReference>
<dbReference type="Ensembl" id="ENSGALT00010033116.1">
    <property type="protein sequence ID" value="ENSGALP00010019579.1"/>
    <property type="gene ID" value="ENSGALG00010013792.1"/>
</dbReference>
<dbReference type="GO" id="GO:0016055">
    <property type="term" value="P:Wnt signaling pathway"/>
    <property type="evidence" value="ECO:0007669"/>
    <property type="project" value="Ensembl"/>
</dbReference>
<dbReference type="GO" id="GO:0008589">
    <property type="term" value="P:regulation of smoothened signaling pathway"/>
    <property type="evidence" value="ECO:0007669"/>
    <property type="project" value="Ensembl"/>
</dbReference>
<feature type="signal peptide" evidence="3">
    <location>
        <begin position="1"/>
        <end position="34"/>
    </location>
</feature>
<dbReference type="GO" id="GO:0001759">
    <property type="term" value="P:organ induction"/>
    <property type="evidence" value="ECO:0007669"/>
    <property type="project" value="Ensembl"/>
</dbReference>
<evidence type="ECO:0000256" key="1">
    <source>
        <dbReference type="SAM" id="MobiDB-lite"/>
    </source>
</evidence>
<dbReference type="Reactome" id="R-GGA-5673001">
    <property type="pathway name" value="RAF/MAP kinase cascade"/>
</dbReference>
<dbReference type="GO" id="GO:0048514">
    <property type="term" value="P:blood vessel morphogenesis"/>
    <property type="evidence" value="ECO:0007669"/>
    <property type="project" value="Ensembl"/>
</dbReference>
<dbReference type="GO" id="GO:0000132">
    <property type="term" value="P:establishment of mitotic spindle orientation"/>
    <property type="evidence" value="ECO:0007669"/>
    <property type="project" value="Ensembl"/>
</dbReference>
<dbReference type="GO" id="GO:0050674">
    <property type="term" value="P:urothelial cell proliferation"/>
    <property type="evidence" value="ECO:0007669"/>
    <property type="project" value="Ensembl"/>
</dbReference>
<dbReference type="GO" id="GO:0009880">
    <property type="term" value="P:embryonic pattern specification"/>
    <property type="evidence" value="ECO:0007669"/>
    <property type="project" value="Ensembl"/>
</dbReference>
<dbReference type="GO" id="GO:0030334">
    <property type="term" value="P:regulation of cell migration"/>
    <property type="evidence" value="ECO:0000318"/>
    <property type="project" value="GO_Central"/>
</dbReference>
<dbReference type="GO" id="GO:0048808">
    <property type="term" value="P:male genitalia morphogenesis"/>
    <property type="evidence" value="ECO:0007669"/>
    <property type="project" value="Ensembl"/>
</dbReference>
<dbReference type="GO" id="GO:0060496">
    <property type="term" value="P:mesenchymal-epithelial cell signaling involved in lung development"/>
    <property type="evidence" value="ECO:0007669"/>
    <property type="project" value="Ensembl"/>
</dbReference>
<dbReference type="GO" id="GO:0045739">
    <property type="term" value="P:positive regulation of DNA repair"/>
    <property type="evidence" value="ECO:0007669"/>
    <property type="project" value="Ensembl"/>
</dbReference>
<dbReference type="GO" id="GO:0048010">
    <property type="term" value="P:vascular endothelial growth factor receptor signaling pathway"/>
    <property type="evidence" value="ECO:0007669"/>
    <property type="project" value="Ensembl"/>
</dbReference>
<gene>
    <name evidence="4" type="primary">FGF10</name>
</gene>
<dbReference type="GO" id="GO:0050918">
    <property type="term" value="P:positive chemotaxis"/>
    <property type="evidence" value="ECO:0000318"/>
    <property type="project" value="GO_Central"/>
</dbReference>
<keyword evidence="2" id="KW-0812">Transmembrane</keyword>
<dbReference type="GO" id="GO:0060019">
    <property type="term" value="P:radial glial cell differentiation"/>
    <property type="evidence" value="ECO:0007669"/>
    <property type="project" value="Ensembl"/>
</dbReference>
<dbReference type="GO" id="GO:0048536">
    <property type="term" value="P:spleen development"/>
    <property type="evidence" value="ECO:0007669"/>
    <property type="project" value="Ensembl"/>
</dbReference>
<dbReference type="Reactome" id="R-GGA-6811558">
    <property type="pathway name" value="PI5P, PP2A and IER3 Regulate PI3K/AKT Signaling"/>
</dbReference>
<feature type="compositionally biased region" description="Low complexity" evidence="1">
    <location>
        <begin position="49"/>
        <end position="66"/>
    </location>
</feature>
<dbReference type="GO" id="GO:0048144">
    <property type="term" value="P:fibroblast proliferation"/>
    <property type="evidence" value="ECO:0007669"/>
    <property type="project" value="Ensembl"/>
</dbReference>
<dbReference type="GO" id="GO:0048146">
    <property type="term" value="P:positive regulation of fibroblast proliferation"/>
    <property type="evidence" value="ECO:0007669"/>
    <property type="project" value="Ensembl"/>
</dbReference>
<dbReference type="Reactome" id="R-GGA-5654693">
    <property type="pathway name" value="FRS-mediated FGFR1 signaling"/>
</dbReference>
<dbReference type="GO" id="GO:0030916">
    <property type="term" value="P:otic vesicle formation"/>
    <property type="evidence" value="ECO:0007669"/>
    <property type="project" value="Ensembl"/>
</dbReference>
<dbReference type="GO" id="GO:0007368">
    <property type="term" value="P:determination of left/right symmetry"/>
    <property type="evidence" value="ECO:0007669"/>
    <property type="project" value="Ensembl"/>
</dbReference>
<dbReference type="Reactome" id="R-GGA-5654699">
    <property type="pathway name" value="SHC-mediated cascade:FGFR2"/>
</dbReference>
<keyword evidence="2" id="KW-1133">Transmembrane helix</keyword>
<dbReference type="GO" id="GO:0070075">
    <property type="term" value="P:tear secretion"/>
    <property type="evidence" value="ECO:0007669"/>
    <property type="project" value="Ensembl"/>
</dbReference>
<dbReference type="InParanoid" id="A0A3Q2TTH8"/>
<dbReference type="GO" id="GO:0070371">
    <property type="term" value="P:ERK1 and ERK2 cascade"/>
    <property type="evidence" value="ECO:0007669"/>
    <property type="project" value="Ensembl"/>
</dbReference>
<dbReference type="OrthoDB" id="5987799at2759"/>
<dbReference type="Bgee" id="ENSGALG00000014872">
    <property type="expression patterns" value="Expressed in ovary and 10 other cell types or tissues"/>
</dbReference>
<dbReference type="GO" id="GO:0060436">
    <property type="term" value="P:bronchiole morphogenesis"/>
    <property type="evidence" value="ECO:0007669"/>
    <property type="project" value="Ensembl"/>
</dbReference>
<reference evidence="4" key="3">
    <citation type="submission" date="2025-09" db="UniProtKB">
        <authorList>
            <consortium name="Ensembl"/>
        </authorList>
    </citation>
    <scope>IDENTIFICATION</scope>
    <source>
        <strain evidence="4">broiler</strain>
    </source>
</reference>
<dbReference type="GO" id="GO:0046877">
    <property type="term" value="P:regulation of saliva secretion"/>
    <property type="evidence" value="ECO:0007669"/>
    <property type="project" value="Ensembl"/>
</dbReference>
<dbReference type="GO" id="GO:1900087">
    <property type="term" value="P:positive regulation of G1/S transition of mitotic cell cycle"/>
    <property type="evidence" value="ECO:0007669"/>
    <property type="project" value="Ensembl"/>
</dbReference>
<dbReference type="Reactome" id="R-GGA-5654726">
    <property type="pathway name" value="Negative regulation of FGFR1 signaling"/>
</dbReference>
<dbReference type="GeneID" id="395432"/>
<dbReference type="GO" id="GO:0070343">
    <property type="term" value="P:white fat cell proliferation"/>
    <property type="evidence" value="ECO:0007669"/>
    <property type="project" value="Ensembl"/>
</dbReference>
<name>A0A3Q2TTH8_CHICK</name>
<feature type="chain" id="PRO_5044259937" evidence="3">
    <location>
        <begin position="35"/>
        <end position="261"/>
    </location>
</feature>
<dbReference type="GO" id="GO:0051549">
    <property type="term" value="P:positive regulation of keratinocyte migration"/>
    <property type="evidence" value="ECO:0007669"/>
    <property type="project" value="Ensembl"/>
</dbReference>
<dbReference type="AlphaFoldDB" id="A0A3Q2TTH8"/>
<reference evidence="4" key="1">
    <citation type="submission" date="2020-11" db="EMBL/GenBank/DDBJ databases">
        <title>Gallus gallus (Chicken) genome, bGalGal1, GRCg7b, maternal haplotype autosomes + Z &amp; W.</title>
        <authorList>
            <person name="Warren W."/>
            <person name="Formenti G."/>
            <person name="Fedrigo O."/>
            <person name="Haase B."/>
            <person name="Mountcastle J."/>
            <person name="Balacco J."/>
            <person name="Tracey A."/>
            <person name="Schneider V."/>
            <person name="Okimoto R."/>
            <person name="Cheng H."/>
            <person name="Hawken R."/>
            <person name="Howe K."/>
            <person name="Jarvis E.D."/>
        </authorList>
    </citation>
    <scope>NUCLEOTIDE SEQUENCE [LARGE SCALE GENOMIC DNA]</scope>
    <source>
        <strain evidence="4">Broiler</strain>
    </source>
</reference>
<dbReference type="GO" id="GO:0031016">
    <property type="term" value="P:pancreas development"/>
    <property type="evidence" value="ECO:0007669"/>
    <property type="project" value="Ensembl"/>
</dbReference>
<dbReference type="SMR" id="A0A3Q2TTH8"/>
<dbReference type="InterPro" id="IPR008996">
    <property type="entry name" value="IL1/FGF"/>
</dbReference>
<evidence type="ECO:0000313" key="5">
    <source>
        <dbReference type="Proteomes" id="UP000000539"/>
    </source>
</evidence>
<keyword evidence="2" id="KW-0472">Membrane</keyword>
<dbReference type="GO" id="GO:0061033">
    <property type="term" value="P:secretion by lung epithelial cell involved in lung growth"/>
    <property type="evidence" value="ECO:0007669"/>
    <property type="project" value="Ensembl"/>
</dbReference>
<dbReference type="GO" id="GO:0070352">
    <property type="term" value="P:positive regulation of white fat cell proliferation"/>
    <property type="evidence" value="ECO:0007669"/>
    <property type="project" value="Ensembl"/>
</dbReference>
<dbReference type="GO" id="GO:0060449">
    <property type="term" value="P:bud elongation involved in lung branching"/>
    <property type="evidence" value="ECO:0007669"/>
    <property type="project" value="Ensembl"/>
</dbReference>
<dbReference type="Reactome" id="R-GGA-5654727">
    <property type="pathway name" value="Negative regulation of FGFR2 signaling"/>
</dbReference>
<dbReference type="GO" id="GO:0045747">
    <property type="term" value="P:positive regulation of Notch signaling pathway"/>
    <property type="evidence" value="ECO:0007669"/>
    <property type="project" value="Ensembl"/>
</dbReference>
<dbReference type="GO" id="GO:0060879">
    <property type="term" value="P:semicircular canal fusion"/>
    <property type="evidence" value="ECO:0007669"/>
    <property type="project" value="Ensembl"/>
</dbReference>
<dbReference type="GO" id="GO:0008083">
    <property type="term" value="F:growth factor activity"/>
    <property type="evidence" value="ECO:0000318"/>
    <property type="project" value="GO_Central"/>
</dbReference>
<dbReference type="CTD" id="2255"/>
<dbReference type="GO" id="GO:0070384">
    <property type="term" value="P:Harderian gland development"/>
    <property type="evidence" value="ECO:0007669"/>
    <property type="project" value="Ensembl"/>
</dbReference>
<dbReference type="Reactome" id="R-GGA-5654219">
    <property type="pathway name" value="Phospholipase C-mediated cascade: FGFR1"/>
</dbReference>
<dbReference type="GeneTree" id="ENSGT00940000158907"/>
<dbReference type="GO" id="GO:0021983">
    <property type="term" value="P:pituitary gland development"/>
    <property type="evidence" value="ECO:0007669"/>
    <property type="project" value="Ensembl"/>
</dbReference>
<proteinExistence type="predicted"/>
<reference evidence="4" key="2">
    <citation type="submission" date="2025-08" db="UniProtKB">
        <authorList>
            <consortium name="Ensembl"/>
        </authorList>
    </citation>
    <scope>IDENTIFICATION</scope>
    <source>
        <strain evidence="4">broiler</strain>
    </source>
</reference>
<protein>
    <submittedName>
        <fullName evidence="4">Fibroblast growth factor 10</fullName>
    </submittedName>
</protein>
<dbReference type="RefSeq" id="XP_040511292.1">
    <property type="nucleotide sequence ID" value="XM_040655358.2"/>
</dbReference>
<dbReference type="SUPFAM" id="SSF50353">
    <property type="entry name" value="Cytokine"/>
    <property type="match status" value="1"/>
</dbReference>
<dbReference type="GO" id="GO:0071338">
    <property type="term" value="P:positive regulation of hair follicle cell proliferation"/>
    <property type="evidence" value="ECO:0007669"/>
    <property type="project" value="Ensembl"/>
</dbReference>
<dbReference type="GO" id="GO:0050671">
    <property type="term" value="P:positive regulation of lymphocyte proliferation"/>
    <property type="evidence" value="ECO:0007669"/>
    <property type="project" value="Ensembl"/>
</dbReference>
<dbReference type="GO" id="GO:0072089">
    <property type="term" value="P:stem cell proliferation"/>
    <property type="evidence" value="ECO:0007669"/>
    <property type="project" value="Ensembl"/>
</dbReference>
<dbReference type="GO" id="GO:0030538">
    <property type="term" value="P:embryonic genitalia morphogenesis"/>
    <property type="evidence" value="ECO:0007669"/>
    <property type="project" value="Ensembl"/>
</dbReference>
<dbReference type="Reactome" id="R-GGA-1257604">
    <property type="pathway name" value="PIP3 activates AKT signaling"/>
</dbReference>
<dbReference type="GO" id="GO:0060667">
    <property type="term" value="P:branch elongation involved in salivary gland morphogenesis"/>
    <property type="evidence" value="ECO:0007669"/>
    <property type="project" value="Ensembl"/>
</dbReference>
<dbReference type="GO" id="GO:0060665">
    <property type="term" value="P:regulation of branching involved in salivary gland morphogenesis by mesenchymal-epithelial signaling"/>
    <property type="evidence" value="ECO:0007669"/>
    <property type="project" value="Ensembl"/>
</dbReference>
<dbReference type="Reactome" id="R-GGA-5654700">
    <property type="pathway name" value="FRS-mediated FGFR2 signaling"/>
</dbReference>
<evidence type="ECO:0000256" key="2">
    <source>
        <dbReference type="SAM" id="Phobius"/>
    </source>
</evidence>
<feature type="transmembrane region" description="Helical" evidence="2">
    <location>
        <begin position="213"/>
        <end position="232"/>
    </location>
</feature>
<dbReference type="GO" id="GO:0050930">
    <property type="term" value="P:induction of positive chemotaxis"/>
    <property type="evidence" value="ECO:0007669"/>
    <property type="project" value="Ensembl"/>
</dbReference>
<dbReference type="GO" id="GO:0032808">
    <property type="term" value="P:lacrimal gland development"/>
    <property type="evidence" value="ECO:0007669"/>
    <property type="project" value="Ensembl"/>
</dbReference>
<dbReference type="GO" id="GO:0005737">
    <property type="term" value="C:cytoplasm"/>
    <property type="evidence" value="ECO:0000318"/>
    <property type="project" value="GO_Central"/>
</dbReference>
<dbReference type="GO" id="GO:0060664">
    <property type="term" value="P:epithelial cell proliferation involved in salivary gland morphogenesis"/>
    <property type="evidence" value="ECO:0007669"/>
    <property type="project" value="Ensembl"/>
</dbReference>
<keyword evidence="5" id="KW-1185">Reference proteome</keyword>
<dbReference type="VEuPathDB" id="HostDB:geneid_395432"/>
<dbReference type="GO" id="GO:0042056">
    <property type="term" value="F:chemoattractant activity"/>
    <property type="evidence" value="ECO:0000318"/>
    <property type="project" value="GO_Central"/>
</dbReference>
<dbReference type="GO" id="GO:2000648">
    <property type="term" value="P:positive regulation of stem cell proliferation"/>
    <property type="evidence" value="ECO:0007669"/>
    <property type="project" value="Ensembl"/>
</dbReference>
<dbReference type="GO" id="GO:0060661">
    <property type="term" value="P:submandibular salivary gland formation"/>
    <property type="evidence" value="ECO:0007669"/>
    <property type="project" value="Ensembl"/>
</dbReference>
<dbReference type="GO" id="GO:0048538">
    <property type="term" value="P:thymus development"/>
    <property type="evidence" value="ECO:0007669"/>
    <property type="project" value="Ensembl"/>
</dbReference>
<keyword evidence="3" id="KW-0732">Signal</keyword>
<dbReference type="GO" id="GO:0035019">
    <property type="term" value="P:somatic stem cell population maintenance"/>
    <property type="evidence" value="ECO:0007669"/>
    <property type="project" value="Ensembl"/>
</dbReference>
<dbReference type="Reactome" id="R-GGA-5654695">
    <property type="pathway name" value="PI-3K cascade:FGFR2"/>
</dbReference>
<dbReference type="GO" id="GO:0050677">
    <property type="term" value="P:positive regulation of urothelial cell proliferation"/>
    <property type="evidence" value="ECO:0007669"/>
    <property type="project" value="Ensembl"/>
</dbReference>
<dbReference type="GO" id="GO:0060174">
    <property type="term" value="P:limb bud formation"/>
    <property type="evidence" value="ECO:0007669"/>
    <property type="project" value="Ensembl"/>
</dbReference>
<dbReference type="GO" id="GO:0003338">
    <property type="term" value="P:metanephros morphogenesis"/>
    <property type="evidence" value="ECO:0007669"/>
    <property type="project" value="Ensembl"/>
</dbReference>
<dbReference type="GO" id="GO:0042060">
    <property type="term" value="P:wound healing"/>
    <property type="evidence" value="ECO:0000318"/>
    <property type="project" value="GO_Central"/>
</dbReference>
<organism evidence="4 5">
    <name type="scientific">Gallus gallus</name>
    <name type="common">Chicken</name>
    <dbReference type="NCBI Taxonomy" id="9031"/>
    <lineage>
        <taxon>Eukaryota</taxon>
        <taxon>Metazoa</taxon>
        <taxon>Chordata</taxon>
        <taxon>Craniata</taxon>
        <taxon>Vertebrata</taxon>
        <taxon>Euteleostomi</taxon>
        <taxon>Archelosauria</taxon>
        <taxon>Archosauria</taxon>
        <taxon>Dinosauria</taxon>
        <taxon>Saurischia</taxon>
        <taxon>Theropoda</taxon>
        <taxon>Coelurosauria</taxon>
        <taxon>Aves</taxon>
        <taxon>Neognathae</taxon>
        <taxon>Galloanserae</taxon>
        <taxon>Galliformes</taxon>
        <taxon>Phasianidae</taxon>
        <taxon>Phasianinae</taxon>
        <taxon>Gallus</taxon>
    </lineage>
</organism>
<dbReference type="Reactome" id="R-GGA-190377">
    <property type="pathway name" value="FGFR2b ligand binding and activation"/>
</dbReference>
<dbReference type="GO" id="GO:0097192">
    <property type="term" value="P:extrinsic apoptotic signaling pathway in absence of ligand"/>
    <property type="evidence" value="ECO:0007669"/>
    <property type="project" value="Ensembl"/>
</dbReference>